<dbReference type="InterPro" id="IPR056154">
    <property type="entry name" value="Beta-prop_IFT140_1st"/>
</dbReference>
<protein>
    <submittedName>
        <fullName evidence="7">LAME_0F03356g1_1</fullName>
    </submittedName>
</protein>
<feature type="repeat" description="WD" evidence="5">
    <location>
        <begin position="244"/>
        <end position="285"/>
    </location>
</feature>
<dbReference type="Gene3D" id="1.20.960.30">
    <property type="match status" value="1"/>
</dbReference>
<feature type="repeat" description="WD" evidence="5">
    <location>
        <begin position="374"/>
        <end position="414"/>
    </location>
</feature>
<dbReference type="OrthoDB" id="1367865at2759"/>
<keyword evidence="3" id="KW-0677">Repeat</keyword>
<dbReference type="PROSITE" id="PS50294">
    <property type="entry name" value="WD_REPEATS_REGION"/>
    <property type="match status" value="1"/>
</dbReference>
<dbReference type="SMART" id="SM00667">
    <property type="entry name" value="LisH"/>
    <property type="match status" value="1"/>
</dbReference>
<dbReference type="PROSITE" id="PS50082">
    <property type="entry name" value="WD_REPEATS_2"/>
    <property type="match status" value="4"/>
</dbReference>
<dbReference type="SUPFAM" id="SSF50978">
    <property type="entry name" value="WD40 repeat-like"/>
    <property type="match status" value="1"/>
</dbReference>
<dbReference type="PANTHER" id="PTHR22846:SF2">
    <property type="entry name" value="F-BOX-LIKE_WD REPEAT-CONTAINING PROTEIN EBI"/>
    <property type="match status" value="1"/>
</dbReference>
<evidence type="ECO:0000256" key="5">
    <source>
        <dbReference type="PROSITE-ProRule" id="PRU00221"/>
    </source>
</evidence>
<evidence type="ECO:0000313" key="8">
    <source>
        <dbReference type="Proteomes" id="UP000191144"/>
    </source>
</evidence>
<dbReference type="GO" id="GO:0006357">
    <property type="term" value="P:regulation of transcription by RNA polymerase II"/>
    <property type="evidence" value="ECO:0007669"/>
    <property type="project" value="TreeGrafter"/>
</dbReference>
<evidence type="ECO:0000256" key="2">
    <source>
        <dbReference type="ARBA" id="ARBA00022574"/>
    </source>
</evidence>
<dbReference type="InterPro" id="IPR036322">
    <property type="entry name" value="WD40_repeat_dom_sf"/>
</dbReference>
<feature type="repeat" description="WD" evidence="5">
    <location>
        <begin position="203"/>
        <end position="237"/>
    </location>
</feature>
<dbReference type="InterPro" id="IPR006594">
    <property type="entry name" value="LisH"/>
</dbReference>
<evidence type="ECO:0000256" key="1">
    <source>
        <dbReference type="ARBA" id="ARBA00004123"/>
    </source>
</evidence>
<accession>A0A1G4JR85</accession>
<dbReference type="GO" id="GO:0034967">
    <property type="term" value="C:Set3 complex"/>
    <property type="evidence" value="ECO:0007669"/>
    <property type="project" value="TreeGrafter"/>
</dbReference>
<feature type="domain" description="IFT140 first beta-propeller" evidence="6">
    <location>
        <begin position="184"/>
        <end position="277"/>
    </location>
</feature>
<proteinExistence type="predicted"/>
<keyword evidence="4" id="KW-0539">Nucleus</keyword>
<sequence length="509" mass="55470">MSITSEEVNYLIWRYLQECGKEVSALALQEETRVLDFDKQFGSHIPIGALVDFLQKGILYTESELLVRHDRAKSSVDAEHVSTRDFNLLQALEISKDRVPPIRGEHRFELAGDDHASSTRTEIVGKLEGTESLASESSNFIKTLRESSKISKSAVSRWNPSNSLVLAHGGPSLVATIVTFEMPEPGTLSKVHEIKCENVLVSQREGANSVTCLEWSPAGHSLAVGTESGKVRLWTVDGKLQNVFEFHNSCITTIKWNQDSLHFLTCDVDNVAIIWNSLTGTALQQFSPREAGSADTLGIDASWVGVDKFVIPGGQGNILLCEMGESRPLGKLSGHTKALTAFDYNPETKLLVSASDDKTLRVWRGGNLNSSNCFMGNSQSVTSAAWLDNDKVISTSMDGSVQIWSQASSSLLALSMVDGVPIFCGALSPDKQKFAVGKMDGEINLYDVSKLHAVVKEAVNPVNVHPIPLYGDYQSNSEGNCITDLAWDPTSTYLAICYSESDATVIYVG</sequence>
<evidence type="ECO:0000313" key="7">
    <source>
        <dbReference type="EMBL" id="SCU93310.1"/>
    </source>
</evidence>
<dbReference type="Gene3D" id="2.130.10.10">
    <property type="entry name" value="YVTN repeat-like/Quinoprotein amine dehydrogenase"/>
    <property type="match status" value="1"/>
</dbReference>
<feature type="repeat" description="WD" evidence="5">
    <location>
        <begin position="332"/>
        <end position="363"/>
    </location>
</feature>
<dbReference type="InterPro" id="IPR045183">
    <property type="entry name" value="Ebi-like"/>
</dbReference>
<dbReference type="PANTHER" id="PTHR22846">
    <property type="entry name" value="WD40 REPEAT PROTEIN"/>
    <property type="match status" value="1"/>
</dbReference>
<keyword evidence="8" id="KW-1185">Reference proteome</keyword>
<name>A0A1G4JR85_9SACH</name>
<dbReference type="Pfam" id="PF23383">
    <property type="entry name" value="Beta-prop_IFT140_1st"/>
    <property type="match status" value="1"/>
</dbReference>
<dbReference type="PROSITE" id="PS50896">
    <property type="entry name" value="LISH"/>
    <property type="match status" value="1"/>
</dbReference>
<dbReference type="FunFam" id="1.20.960.30:FF:000001">
    <property type="entry name" value="F-box-like/WD repeat-containing protein TBL1XR1"/>
    <property type="match status" value="1"/>
</dbReference>
<comment type="subcellular location">
    <subcellularLocation>
        <location evidence="1">Nucleus</location>
    </subcellularLocation>
</comment>
<reference evidence="8" key="1">
    <citation type="submission" date="2016-03" db="EMBL/GenBank/DDBJ databases">
        <authorList>
            <person name="Devillers Hugo."/>
        </authorList>
    </citation>
    <scope>NUCLEOTIDE SEQUENCE [LARGE SCALE GENOMIC DNA]</scope>
</reference>
<dbReference type="AlphaFoldDB" id="A0A1G4JR85"/>
<dbReference type="Proteomes" id="UP000191144">
    <property type="component" value="Chromosome F"/>
</dbReference>
<dbReference type="Pfam" id="PF08513">
    <property type="entry name" value="LisH"/>
    <property type="match status" value="1"/>
</dbReference>
<dbReference type="SMART" id="SM00320">
    <property type="entry name" value="WD40"/>
    <property type="match status" value="6"/>
</dbReference>
<dbReference type="Pfam" id="PF00400">
    <property type="entry name" value="WD40"/>
    <property type="match status" value="2"/>
</dbReference>
<organism evidence="7 8">
    <name type="scientific">Lachancea meyersii CBS 8951</name>
    <dbReference type="NCBI Taxonomy" id="1266667"/>
    <lineage>
        <taxon>Eukaryota</taxon>
        <taxon>Fungi</taxon>
        <taxon>Dikarya</taxon>
        <taxon>Ascomycota</taxon>
        <taxon>Saccharomycotina</taxon>
        <taxon>Saccharomycetes</taxon>
        <taxon>Saccharomycetales</taxon>
        <taxon>Saccharomycetaceae</taxon>
        <taxon>Lachancea</taxon>
    </lineage>
</organism>
<dbReference type="EMBL" id="LT598477">
    <property type="protein sequence ID" value="SCU93310.1"/>
    <property type="molecule type" value="Genomic_DNA"/>
</dbReference>
<dbReference type="InterPro" id="IPR015943">
    <property type="entry name" value="WD40/YVTN_repeat-like_dom_sf"/>
</dbReference>
<dbReference type="InterPro" id="IPR001680">
    <property type="entry name" value="WD40_rpt"/>
</dbReference>
<gene>
    <name evidence="7" type="ORF">LAME_0F03356G</name>
</gene>
<dbReference type="GO" id="GO:0003714">
    <property type="term" value="F:transcription corepressor activity"/>
    <property type="evidence" value="ECO:0007669"/>
    <property type="project" value="InterPro"/>
</dbReference>
<evidence type="ECO:0000256" key="3">
    <source>
        <dbReference type="ARBA" id="ARBA00022737"/>
    </source>
</evidence>
<evidence type="ECO:0000256" key="4">
    <source>
        <dbReference type="ARBA" id="ARBA00023242"/>
    </source>
</evidence>
<evidence type="ECO:0000259" key="6">
    <source>
        <dbReference type="Pfam" id="PF23383"/>
    </source>
</evidence>
<keyword evidence="2 5" id="KW-0853">WD repeat</keyword>